<dbReference type="OrthoDB" id="10014216at2759"/>
<dbReference type="GO" id="GO:0005737">
    <property type="term" value="C:cytoplasm"/>
    <property type="evidence" value="ECO:0007669"/>
    <property type="project" value="UniProtKB-SubCell"/>
</dbReference>
<proteinExistence type="inferred from homology"/>
<dbReference type="NCBIfam" id="TIGR01544">
    <property type="entry name" value="HAD-SF-IE"/>
    <property type="match status" value="1"/>
</dbReference>
<evidence type="ECO:0000256" key="9">
    <source>
        <dbReference type="RuleBase" id="RU361276"/>
    </source>
</evidence>
<dbReference type="PANTHER" id="PTHR13045">
    <property type="entry name" value="5'-NUCLEOTIDASE"/>
    <property type="match status" value="1"/>
</dbReference>
<name>A0A6J8DEN9_MYTCO</name>
<evidence type="ECO:0000256" key="4">
    <source>
        <dbReference type="ARBA" id="ARBA00022723"/>
    </source>
</evidence>
<dbReference type="GO" id="GO:0009117">
    <property type="term" value="P:nucleotide metabolic process"/>
    <property type="evidence" value="ECO:0007669"/>
    <property type="project" value="UniProtKB-KW"/>
</dbReference>
<dbReference type="SUPFAM" id="SSF56784">
    <property type="entry name" value="HAD-like"/>
    <property type="match status" value="2"/>
</dbReference>
<dbReference type="Proteomes" id="UP000507470">
    <property type="component" value="Unassembled WGS sequence"/>
</dbReference>
<dbReference type="GO" id="GO:0000287">
    <property type="term" value="F:magnesium ion binding"/>
    <property type="evidence" value="ECO:0007669"/>
    <property type="project" value="InterPro"/>
</dbReference>
<organism evidence="10 11">
    <name type="scientific">Mytilus coruscus</name>
    <name type="common">Sea mussel</name>
    <dbReference type="NCBI Taxonomy" id="42192"/>
    <lineage>
        <taxon>Eukaryota</taxon>
        <taxon>Metazoa</taxon>
        <taxon>Spiralia</taxon>
        <taxon>Lophotrochozoa</taxon>
        <taxon>Mollusca</taxon>
        <taxon>Bivalvia</taxon>
        <taxon>Autobranchia</taxon>
        <taxon>Pteriomorphia</taxon>
        <taxon>Mytilida</taxon>
        <taxon>Mytiloidea</taxon>
        <taxon>Mytilidae</taxon>
        <taxon>Mytilinae</taxon>
        <taxon>Mytilus</taxon>
    </lineage>
</organism>
<keyword evidence="4" id="KW-0479">Metal-binding</keyword>
<keyword evidence="7" id="KW-0460">Magnesium</keyword>
<dbReference type="GO" id="GO:0008253">
    <property type="term" value="F:5'-nucleotidase activity"/>
    <property type="evidence" value="ECO:0007669"/>
    <property type="project" value="UniProtKB-EC"/>
</dbReference>
<evidence type="ECO:0000313" key="10">
    <source>
        <dbReference type="EMBL" id="CAC5405882.1"/>
    </source>
</evidence>
<dbReference type="Pfam" id="PF05822">
    <property type="entry name" value="UMPH-1"/>
    <property type="match status" value="1"/>
</dbReference>
<evidence type="ECO:0000256" key="5">
    <source>
        <dbReference type="ARBA" id="ARBA00022741"/>
    </source>
</evidence>
<evidence type="ECO:0000256" key="6">
    <source>
        <dbReference type="ARBA" id="ARBA00022801"/>
    </source>
</evidence>
<comment type="catalytic activity">
    <reaction evidence="1 9">
        <text>a ribonucleoside 5'-phosphate + H2O = a ribonucleoside + phosphate</text>
        <dbReference type="Rhea" id="RHEA:12484"/>
        <dbReference type="ChEBI" id="CHEBI:15377"/>
        <dbReference type="ChEBI" id="CHEBI:18254"/>
        <dbReference type="ChEBI" id="CHEBI:43474"/>
        <dbReference type="ChEBI" id="CHEBI:58043"/>
        <dbReference type="EC" id="3.1.3.5"/>
    </reaction>
</comment>
<keyword evidence="9" id="KW-0963">Cytoplasm</keyword>
<dbReference type="GO" id="GO:0000166">
    <property type="term" value="F:nucleotide binding"/>
    <property type="evidence" value="ECO:0007669"/>
    <property type="project" value="UniProtKB-KW"/>
</dbReference>
<keyword evidence="6 9" id="KW-0378">Hydrolase</keyword>
<sequence>MTIEKMMEFLNQPNVHIGDPDHVKHVIEQLIQYGPDKLQVVSDFDFTLSKYYEKGKPCSGCHRDDKFKMVIRIVADFDRTLTKYIHKGHVCATCHNVLEEGSLPEFYKEEARTLRDTYFPIETNPKLSIEEKIPKMIEWWTKSHGLLETCEISRDSIQHCVSSSTAKLRDGCSWFFDELKKYEVPVLIFSAGIGDIIEEVIKQQSTMHDNMHIVSNYMKFNEEGKMTGFQQAIIHIYNKNENAIHDSDYFQNIEHRTSMILMGDSLGDLHMADGAEVDHKLKIGFLNSRVEESLELYKKKYDIVLVEDETLDIPNNLLRSILER</sequence>
<comment type="similarity">
    <text evidence="2 9">Belongs to the pyrimidine 5'-nucleotidase family.</text>
</comment>
<evidence type="ECO:0000256" key="1">
    <source>
        <dbReference type="ARBA" id="ARBA00000815"/>
    </source>
</evidence>
<gene>
    <name evidence="10" type="ORF">MCOR_39525</name>
</gene>
<keyword evidence="5 9" id="KW-0547">Nucleotide-binding</keyword>
<evidence type="ECO:0000256" key="3">
    <source>
        <dbReference type="ARBA" id="ARBA00012643"/>
    </source>
</evidence>
<dbReference type="Gene3D" id="1.10.150.340">
    <property type="entry name" value="Pyrimidine 5'-nucleotidase (UMPH-1), N-terminal domain"/>
    <property type="match status" value="1"/>
</dbReference>
<dbReference type="InterPro" id="IPR036412">
    <property type="entry name" value="HAD-like_sf"/>
</dbReference>
<keyword evidence="8 9" id="KW-0546">Nucleotide metabolism</keyword>
<dbReference type="InterPro" id="IPR023214">
    <property type="entry name" value="HAD_sf"/>
</dbReference>
<evidence type="ECO:0000313" key="11">
    <source>
        <dbReference type="Proteomes" id="UP000507470"/>
    </source>
</evidence>
<dbReference type="FunFam" id="1.10.150.340:FF:000001">
    <property type="entry name" value="Cytosolic 5-nucleotidase 3-like"/>
    <property type="match status" value="1"/>
</dbReference>
<dbReference type="SFLD" id="SFLDS00003">
    <property type="entry name" value="Haloacid_Dehalogenase"/>
    <property type="match status" value="1"/>
</dbReference>
<evidence type="ECO:0000256" key="8">
    <source>
        <dbReference type="ARBA" id="ARBA00023080"/>
    </source>
</evidence>
<evidence type="ECO:0000256" key="7">
    <source>
        <dbReference type="ARBA" id="ARBA00022842"/>
    </source>
</evidence>
<dbReference type="Gene3D" id="3.40.50.1000">
    <property type="entry name" value="HAD superfamily/HAD-like"/>
    <property type="match status" value="2"/>
</dbReference>
<dbReference type="PANTHER" id="PTHR13045:SF0">
    <property type="entry name" value="7-METHYLGUANOSINE PHOSPHATE-SPECIFIC 5'-NUCLEOTIDASE"/>
    <property type="match status" value="1"/>
</dbReference>
<dbReference type="SFLD" id="SFLDG01128">
    <property type="entry name" value="C1.4:_5'-Nucleotidase_Like"/>
    <property type="match status" value="1"/>
</dbReference>
<dbReference type="AlphaFoldDB" id="A0A6J8DEN9"/>
<evidence type="ECO:0000256" key="2">
    <source>
        <dbReference type="ARBA" id="ARBA00008389"/>
    </source>
</evidence>
<comment type="subcellular location">
    <subcellularLocation>
        <location evidence="9">Cytoplasm</location>
    </subcellularLocation>
</comment>
<protein>
    <recommendedName>
        <fullName evidence="3 9">5'-nucleotidase</fullName>
        <ecNumber evidence="3 9">3.1.3.5</ecNumber>
    </recommendedName>
</protein>
<keyword evidence="11" id="KW-1185">Reference proteome</keyword>
<dbReference type="FunFam" id="3.40.50.1000:FF:000032">
    <property type="entry name" value="Cytosolic 5-nucleotidase 3-like"/>
    <property type="match status" value="1"/>
</dbReference>
<dbReference type="InterPro" id="IPR006434">
    <property type="entry name" value="Pyrimidine_nucleotidase_eu"/>
</dbReference>
<reference evidence="10 11" key="1">
    <citation type="submission" date="2020-06" db="EMBL/GenBank/DDBJ databases">
        <authorList>
            <person name="Li R."/>
            <person name="Bekaert M."/>
        </authorList>
    </citation>
    <scope>NUCLEOTIDE SEQUENCE [LARGE SCALE GENOMIC DNA]</scope>
    <source>
        <strain evidence="11">wild</strain>
    </source>
</reference>
<dbReference type="EMBL" id="CACVKT020007143">
    <property type="protein sequence ID" value="CAC5405882.1"/>
    <property type="molecule type" value="Genomic_DNA"/>
</dbReference>
<accession>A0A6J8DEN9</accession>
<dbReference type="EC" id="3.1.3.5" evidence="3 9"/>